<comment type="subcellular location">
    <subcellularLocation>
        <location evidence="1 13">Mitochondrion inner membrane</location>
        <topology evidence="1 13">Single-pass membrane protein</topology>
    </subcellularLocation>
</comment>
<evidence type="ECO:0000256" key="8">
    <source>
        <dbReference type="ARBA" id="ARBA00022946"/>
    </source>
</evidence>
<evidence type="ECO:0000256" key="12">
    <source>
        <dbReference type="ARBA" id="ARBA00023136"/>
    </source>
</evidence>
<dbReference type="InterPro" id="IPR023214">
    <property type="entry name" value="HAD_sf"/>
</dbReference>
<feature type="domain" description="FCP1 homology" evidence="14">
    <location>
        <begin position="36"/>
        <end position="179"/>
    </location>
</feature>
<evidence type="ECO:0000259" key="14">
    <source>
        <dbReference type="PROSITE" id="PS50969"/>
    </source>
</evidence>
<dbReference type="AlphaFoldDB" id="A0A1Y2EYU9"/>
<dbReference type="FunFam" id="3.40.50.1000:FF:000019">
    <property type="entry name" value="Mitochondrial import inner membrane translocase subunit TIM50"/>
    <property type="match status" value="1"/>
</dbReference>
<keyword evidence="5" id="KW-0812">Transmembrane</keyword>
<comment type="similarity">
    <text evidence="2 13">Belongs to the TIM50 family.</text>
</comment>
<dbReference type="Gene3D" id="3.40.50.1000">
    <property type="entry name" value="HAD superfamily/HAD-like"/>
    <property type="match status" value="1"/>
</dbReference>
<evidence type="ECO:0000256" key="3">
    <source>
        <dbReference type="ARBA" id="ARBA00020799"/>
    </source>
</evidence>
<protein>
    <recommendedName>
        <fullName evidence="3 13">Mitochondrial import inner membrane translocase subunit TIM50</fullName>
    </recommendedName>
</protein>
<keyword evidence="6" id="KW-0999">Mitochondrion inner membrane</keyword>
<evidence type="ECO:0000256" key="2">
    <source>
        <dbReference type="ARBA" id="ARBA00006344"/>
    </source>
</evidence>
<dbReference type="CDD" id="cd07521">
    <property type="entry name" value="HAD_FCP1-like"/>
    <property type="match status" value="1"/>
</dbReference>
<comment type="subunit">
    <text evidence="13">Component of the TIM23 complex.</text>
</comment>
<organism evidence="15 16">
    <name type="scientific">Neocallimastix californiae</name>
    <dbReference type="NCBI Taxonomy" id="1754190"/>
    <lineage>
        <taxon>Eukaryota</taxon>
        <taxon>Fungi</taxon>
        <taxon>Fungi incertae sedis</taxon>
        <taxon>Chytridiomycota</taxon>
        <taxon>Chytridiomycota incertae sedis</taxon>
        <taxon>Neocallimastigomycetes</taxon>
        <taxon>Neocallimastigales</taxon>
        <taxon>Neocallimastigaceae</taxon>
        <taxon>Neocallimastix</taxon>
    </lineage>
</organism>
<dbReference type="SUPFAM" id="SSF56784">
    <property type="entry name" value="HAD-like"/>
    <property type="match status" value="1"/>
</dbReference>
<evidence type="ECO:0000256" key="7">
    <source>
        <dbReference type="ARBA" id="ARBA00022927"/>
    </source>
</evidence>
<dbReference type="InterPro" id="IPR004274">
    <property type="entry name" value="FCP1_dom"/>
</dbReference>
<evidence type="ECO:0000313" key="16">
    <source>
        <dbReference type="Proteomes" id="UP000193920"/>
    </source>
</evidence>
<sequence length="326" mass="38191">MTTKKNNNNNNNNNKINKVGLEPKVSKILPDELPAPHSQAFTLFINLDDILVKSSWDPENGWHVIKRPGVDFFIQYLSQFYEIVIFSDTNIETSEPIINNLDPHGVVLNRLYRKDLNSMTRKHQKDLNCLNRDLNRIIVLDSNKSSYKKFENNVILINKWNGKKSDKELLNLIPFFECMAITIPNDIRPVIKSYSGKKLSDAFLEHQNILREKFNEQNKNILRKREEKKLNVHSGSNSNNGIVNALFGGRSRMVEEIQPEKEEYEAPLVNPVDDMDQRRKRMRKAFFKQRSEWASMADEQRRLTMENIENQFLSNEEEEIKDVNLE</sequence>
<proteinExistence type="inferred from homology"/>
<dbReference type="InterPro" id="IPR050365">
    <property type="entry name" value="TIM50"/>
</dbReference>
<evidence type="ECO:0000256" key="1">
    <source>
        <dbReference type="ARBA" id="ARBA00004434"/>
    </source>
</evidence>
<reference evidence="15 16" key="1">
    <citation type="submission" date="2016-08" db="EMBL/GenBank/DDBJ databases">
        <title>A Parts List for Fungal Cellulosomes Revealed by Comparative Genomics.</title>
        <authorList>
            <consortium name="DOE Joint Genome Institute"/>
            <person name="Haitjema C.H."/>
            <person name="Gilmore S.P."/>
            <person name="Henske J.K."/>
            <person name="Solomon K.V."/>
            <person name="De Groot R."/>
            <person name="Kuo A."/>
            <person name="Mondo S.J."/>
            <person name="Salamov A.A."/>
            <person name="Labutti K."/>
            <person name="Zhao Z."/>
            <person name="Chiniquy J."/>
            <person name="Barry K."/>
            <person name="Brewer H.M."/>
            <person name="Purvine S.O."/>
            <person name="Wright A.T."/>
            <person name="Boxma B."/>
            <person name="Van Alen T."/>
            <person name="Hackstein J.H."/>
            <person name="Baker S.E."/>
            <person name="Grigoriev I.V."/>
            <person name="O'Malley M.A."/>
        </authorList>
    </citation>
    <scope>NUCLEOTIDE SEQUENCE [LARGE SCALE GENOMIC DNA]</scope>
    <source>
        <strain evidence="15 16">G1</strain>
    </source>
</reference>
<evidence type="ECO:0000313" key="15">
    <source>
        <dbReference type="EMBL" id="ORY76811.1"/>
    </source>
</evidence>
<name>A0A1Y2EYU9_9FUNG</name>
<dbReference type="GO" id="GO:0015031">
    <property type="term" value="P:protein transport"/>
    <property type="evidence" value="ECO:0007669"/>
    <property type="project" value="UniProtKB-KW"/>
</dbReference>
<keyword evidence="4 13" id="KW-0813">Transport</keyword>
<dbReference type="Pfam" id="PF03031">
    <property type="entry name" value="NIF"/>
    <property type="match status" value="1"/>
</dbReference>
<dbReference type="PROSITE" id="PS50969">
    <property type="entry name" value="FCP1"/>
    <property type="match status" value="1"/>
</dbReference>
<evidence type="ECO:0000256" key="10">
    <source>
        <dbReference type="ARBA" id="ARBA00023010"/>
    </source>
</evidence>
<dbReference type="STRING" id="1754190.A0A1Y2EYU9"/>
<evidence type="ECO:0000256" key="5">
    <source>
        <dbReference type="ARBA" id="ARBA00022692"/>
    </source>
</evidence>
<evidence type="ECO:0000256" key="6">
    <source>
        <dbReference type="ARBA" id="ARBA00022792"/>
    </source>
</evidence>
<gene>
    <name evidence="15" type="ORF">LY90DRAFT_501680</name>
</gene>
<accession>A0A1Y2EYU9</accession>
<evidence type="ECO:0000256" key="13">
    <source>
        <dbReference type="RuleBase" id="RU365079"/>
    </source>
</evidence>
<comment type="function">
    <text evidence="13">Essential component of the TIM23 complex, a complex that mediates the translocation of transit peptide-containing proteins across the mitochondrial inner membrane.</text>
</comment>
<keyword evidence="9" id="KW-1133">Transmembrane helix</keyword>
<dbReference type="PANTHER" id="PTHR12210">
    <property type="entry name" value="DULLARD PROTEIN PHOSPHATASE"/>
    <property type="match status" value="1"/>
</dbReference>
<comment type="caution">
    <text evidence="15">The sequence shown here is derived from an EMBL/GenBank/DDBJ whole genome shotgun (WGS) entry which is preliminary data.</text>
</comment>
<keyword evidence="8 13" id="KW-0809">Transit peptide</keyword>
<dbReference type="Proteomes" id="UP000193920">
    <property type="component" value="Unassembled WGS sequence"/>
</dbReference>
<dbReference type="GO" id="GO:0005744">
    <property type="term" value="C:TIM23 mitochondrial import inner membrane translocase complex"/>
    <property type="evidence" value="ECO:0007669"/>
    <property type="project" value="UniProtKB-UniRule"/>
</dbReference>
<dbReference type="SMART" id="SM00577">
    <property type="entry name" value="CPDc"/>
    <property type="match status" value="1"/>
</dbReference>
<evidence type="ECO:0000256" key="11">
    <source>
        <dbReference type="ARBA" id="ARBA00023128"/>
    </source>
</evidence>
<keyword evidence="16" id="KW-1185">Reference proteome</keyword>
<keyword evidence="10 13" id="KW-0811">Translocation</keyword>
<dbReference type="InterPro" id="IPR036412">
    <property type="entry name" value="HAD-like_sf"/>
</dbReference>
<dbReference type="EMBL" id="MCOG01000021">
    <property type="protein sequence ID" value="ORY76811.1"/>
    <property type="molecule type" value="Genomic_DNA"/>
</dbReference>
<keyword evidence="11 13" id="KW-0496">Mitochondrion</keyword>
<dbReference type="OrthoDB" id="287041at2759"/>
<evidence type="ECO:0000256" key="4">
    <source>
        <dbReference type="ARBA" id="ARBA00022448"/>
    </source>
</evidence>
<keyword evidence="12" id="KW-0472">Membrane</keyword>
<keyword evidence="7 13" id="KW-0653">Protein transport</keyword>
<evidence type="ECO:0000256" key="9">
    <source>
        <dbReference type="ARBA" id="ARBA00022989"/>
    </source>
</evidence>